<accession>A0A9D2F1C9</accession>
<feature type="signal peptide" evidence="2">
    <location>
        <begin position="1"/>
        <end position="25"/>
    </location>
</feature>
<dbReference type="Pfam" id="PF14478">
    <property type="entry name" value="DUF4430"/>
    <property type="match status" value="1"/>
</dbReference>
<dbReference type="AlphaFoldDB" id="A0A9D2F1C9"/>
<evidence type="ECO:0000313" key="5">
    <source>
        <dbReference type="Proteomes" id="UP000824031"/>
    </source>
</evidence>
<dbReference type="Proteomes" id="UP000824031">
    <property type="component" value="Unassembled WGS sequence"/>
</dbReference>
<evidence type="ECO:0000259" key="3">
    <source>
        <dbReference type="Pfam" id="PF14478"/>
    </source>
</evidence>
<evidence type="ECO:0000313" key="4">
    <source>
        <dbReference type="EMBL" id="HIZ47833.1"/>
    </source>
</evidence>
<feature type="domain" description="Transcobalamin-like C-terminal" evidence="3">
    <location>
        <begin position="99"/>
        <end position="166"/>
    </location>
</feature>
<comment type="caution">
    <text evidence="4">The sequence shown here is derived from an EMBL/GenBank/DDBJ whole genome shotgun (WGS) entry which is preliminary data.</text>
</comment>
<organism evidence="4 5">
    <name type="scientific">Candidatus Gemmiger excrementavium</name>
    <dbReference type="NCBI Taxonomy" id="2838608"/>
    <lineage>
        <taxon>Bacteria</taxon>
        <taxon>Bacillati</taxon>
        <taxon>Bacillota</taxon>
        <taxon>Clostridia</taxon>
        <taxon>Eubacteriales</taxon>
        <taxon>Gemmiger</taxon>
    </lineage>
</organism>
<feature type="region of interest" description="Disordered" evidence="1">
    <location>
        <begin position="30"/>
        <end position="70"/>
    </location>
</feature>
<feature type="compositionally biased region" description="Low complexity" evidence="1">
    <location>
        <begin position="33"/>
        <end position="66"/>
    </location>
</feature>
<proteinExistence type="predicted"/>
<keyword evidence="2" id="KW-0732">Signal</keyword>
<sequence length="168" mass="17543">MQMKRWKQSLSVLVCCVLIAATALCTTGCNGNTESSSTSAVESTVTSEVASEAASEPATADTAAPAGDNVLGEGETAFTFTVVDGDGNETAYEIHTDKATVGEALLELGLIDGEDGDYGLYVKTVNGVTVDYDTDGKYWAFYVDGEYAQTGVDSTEVTPGANYAFKVE</sequence>
<feature type="chain" id="PRO_5039104589" evidence="2">
    <location>
        <begin position="26"/>
        <end position="168"/>
    </location>
</feature>
<dbReference type="InterPro" id="IPR027954">
    <property type="entry name" value="Transcobalamin-like_C"/>
</dbReference>
<protein>
    <submittedName>
        <fullName evidence="4">DUF4430 domain-containing protein</fullName>
    </submittedName>
</protein>
<dbReference type="EMBL" id="DXBO01000050">
    <property type="protein sequence ID" value="HIZ47833.1"/>
    <property type="molecule type" value="Genomic_DNA"/>
</dbReference>
<reference evidence="4" key="1">
    <citation type="journal article" date="2021" name="PeerJ">
        <title>Extensive microbial diversity within the chicken gut microbiome revealed by metagenomics and culture.</title>
        <authorList>
            <person name="Gilroy R."/>
            <person name="Ravi A."/>
            <person name="Getino M."/>
            <person name="Pursley I."/>
            <person name="Horton D.L."/>
            <person name="Alikhan N.F."/>
            <person name="Baker D."/>
            <person name="Gharbi K."/>
            <person name="Hall N."/>
            <person name="Watson M."/>
            <person name="Adriaenssens E.M."/>
            <person name="Foster-Nyarko E."/>
            <person name="Jarju S."/>
            <person name="Secka A."/>
            <person name="Antonio M."/>
            <person name="Oren A."/>
            <person name="Chaudhuri R.R."/>
            <person name="La Ragione R."/>
            <person name="Hildebrand F."/>
            <person name="Pallen M.J."/>
        </authorList>
    </citation>
    <scope>NUCLEOTIDE SEQUENCE</scope>
    <source>
        <strain evidence="4">3436</strain>
    </source>
</reference>
<reference evidence="4" key="2">
    <citation type="submission" date="2021-04" db="EMBL/GenBank/DDBJ databases">
        <authorList>
            <person name="Gilroy R."/>
        </authorList>
    </citation>
    <scope>NUCLEOTIDE SEQUENCE</scope>
    <source>
        <strain evidence="4">3436</strain>
    </source>
</reference>
<gene>
    <name evidence="4" type="ORF">H9810_03835</name>
</gene>
<evidence type="ECO:0000256" key="2">
    <source>
        <dbReference type="SAM" id="SignalP"/>
    </source>
</evidence>
<name>A0A9D2F1C9_9FIRM</name>
<evidence type="ECO:0000256" key="1">
    <source>
        <dbReference type="SAM" id="MobiDB-lite"/>
    </source>
</evidence>
<dbReference type="Gene3D" id="2.170.130.30">
    <property type="match status" value="1"/>
</dbReference>